<evidence type="ECO:0000313" key="7">
    <source>
        <dbReference type="Proteomes" id="UP000037251"/>
    </source>
</evidence>
<dbReference type="GO" id="GO:0006633">
    <property type="term" value="P:fatty acid biosynthetic process"/>
    <property type="evidence" value="ECO:0007669"/>
    <property type="project" value="TreeGrafter"/>
</dbReference>
<reference evidence="7" key="1">
    <citation type="submission" date="2015-07" db="EMBL/GenBank/DDBJ databases">
        <authorList>
            <person name="Ju K.-S."/>
            <person name="Doroghazi J.R."/>
            <person name="Metcalf W.W."/>
        </authorList>
    </citation>
    <scope>NUCLEOTIDE SEQUENCE [LARGE SCALE GENOMIC DNA]</scope>
    <source>
        <strain evidence="7">NRRL 2290</strain>
    </source>
</reference>
<dbReference type="AlphaFoldDB" id="A0A0L8L2K3"/>
<dbReference type="InterPro" id="IPR016039">
    <property type="entry name" value="Thiolase-like"/>
</dbReference>
<name>A0A0L8L2K3_9ACTN</name>
<dbReference type="Gene3D" id="3.40.47.10">
    <property type="match status" value="2"/>
</dbReference>
<dbReference type="GO" id="GO:0004315">
    <property type="term" value="F:3-oxoacyl-[acyl-carrier-protein] synthase activity"/>
    <property type="evidence" value="ECO:0007669"/>
    <property type="project" value="TreeGrafter"/>
</dbReference>
<dbReference type="CDD" id="cd00832">
    <property type="entry name" value="CLF"/>
    <property type="match status" value="1"/>
</dbReference>
<dbReference type="EMBL" id="LGUS01000185">
    <property type="protein sequence ID" value="KOG32291.1"/>
    <property type="molecule type" value="Genomic_DNA"/>
</dbReference>
<feature type="domain" description="Ketosynthase family 3 (KS3)" evidence="5">
    <location>
        <begin position="1"/>
        <end position="402"/>
    </location>
</feature>
<dbReference type="Proteomes" id="UP000037251">
    <property type="component" value="Unassembled WGS sequence"/>
</dbReference>
<dbReference type="SMR" id="A0A0L8L2K3"/>
<keyword evidence="2 4" id="KW-0808">Transferase</keyword>
<dbReference type="InterPro" id="IPR014030">
    <property type="entry name" value="Ketoacyl_synth_N"/>
</dbReference>
<sequence length="410" mass="42970">MTATVVTGMGVVAPTGLGPREHWERTMRGESAIGPVTAFDAERYSSRLAGEITAFVPADHLPARLLPQTDHMTRLALAAAAWAIKDAAVDPAELPEFGMGVVTASSAGGFEFGHRELDKLWRKGPEHVSAYQSFAWFYAVNSGQISIRHGMRGPSGVLVTEQAGGLDAVAQARRRVRDGTAAMVCGSVDGSPCPWGWVAQLAGGRISTADDPARAYLPFDVDAGGHVPGDGGALFVLEDEEGARERGVTSWHGEIAGYAATFDPPPGSGRPSSLRRAIELALADAETEADAIGVVFADGAGLAELDRVEAEALRAVFGPYGVPVTVPKTMTGRLSAGGAALDLATALLALRHGRIPPTVNVSRPVPEYELDLVTQPRRKPLSAVLVVARGQGGFNAAMVVTRRHSTSGTR</sequence>
<dbReference type="PANTHER" id="PTHR11712:SF322">
    <property type="entry name" value="POLYKETIDE BETA-KETOACYL SYNTHASE 2-RELATED"/>
    <property type="match status" value="1"/>
</dbReference>
<evidence type="ECO:0000313" key="6">
    <source>
        <dbReference type="EMBL" id="KOG32291.1"/>
    </source>
</evidence>
<dbReference type="STRING" id="67356.AQJ84_24920"/>
<keyword evidence="7" id="KW-1185">Reference proteome</keyword>
<dbReference type="RefSeq" id="WP_053192394.1">
    <property type="nucleotide sequence ID" value="NZ_KQ948995.1"/>
</dbReference>
<comment type="similarity">
    <text evidence="1 4">Belongs to the thiolase-like superfamily. Beta-ketoacyl-ACP synthases family.</text>
</comment>
<evidence type="ECO:0000256" key="3">
    <source>
        <dbReference type="ARBA" id="ARBA00023315"/>
    </source>
</evidence>
<dbReference type="Pfam" id="PF02801">
    <property type="entry name" value="Ketoacyl-synt_C"/>
    <property type="match status" value="1"/>
</dbReference>
<dbReference type="Pfam" id="PF00109">
    <property type="entry name" value="ketoacyl-synt"/>
    <property type="match status" value="1"/>
</dbReference>
<dbReference type="PATRIC" id="fig|67356.5.peg.5943"/>
<evidence type="ECO:0000259" key="5">
    <source>
        <dbReference type="PROSITE" id="PS52004"/>
    </source>
</evidence>
<gene>
    <name evidence="6" type="ORF">ADK37_27800</name>
</gene>
<dbReference type="SUPFAM" id="SSF53901">
    <property type="entry name" value="Thiolase-like"/>
    <property type="match status" value="2"/>
</dbReference>
<evidence type="ECO:0000256" key="4">
    <source>
        <dbReference type="RuleBase" id="RU003694"/>
    </source>
</evidence>
<dbReference type="eggNOG" id="COG0304">
    <property type="taxonomic scope" value="Bacteria"/>
</dbReference>
<dbReference type="InterPro" id="IPR020841">
    <property type="entry name" value="PKS_Beta-ketoAc_synthase_dom"/>
</dbReference>
<evidence type="ECO:0000256" key="1">
    <source>
        <dbReference type="ARBA" id="ARBA00008467"/>
    </source>
</evidence>
<keyword evidence="3" id="KW-0012">Acyltransferase</keyword>
<comment type="caution">
    <text evidence="6">The sequence shown here is derived from an EMBL/GenBank/DDBJ whole genome shotgun (WGS) entry which is preliminary data.</text>
</comment>
<dbReference type="PANTHER" id="PTHR11712">
    <property type="entry name" value="POLYKETIDE SYNTHASE-RELATED"/>
    <property type="match status" value="1"/>
</dbReference>
<dbReference type="OrthoDB" id="416758at2"/>
<proteinExistence type="inferred from homology"/>
<protein>
    <submittedName>
        <fullName evidence="6">Beta-ketoacyl synthase</fullName>
    </submittedName>
</protein>
<dbReference type="InterPro" id="IPR014031">
    <property type="entry name" value="Ketoacyl_synth_C"/>
</dbReference>
<organism evidence="6 7">
    <name type="scientific">Streptomyces resistomycificus</name>
    <dbReference type="NCBI Taxonomy" id="67356"/>
    <lineage>
        <taxon>Bacteria</taxon>
        <taxon>Bacillati</taxon>
        <taxon>Actinomycetota</taxon>
        <taxon>Actinomycetes</taxon>
        <taxon>Kitasatosporales</taxon>
        <taxon>Streptomycetaceae</taxon>
        <taxon>Streptomyces</taxon>
        <taxon>Streptomyces aurantiacus group</taxon>
    </lineage>
</organism>
<dbReference type="PROSITE" id="PS52004">
    <property type="entry name" value="KS3_2"/>
    <property type="match status" value="1"/>
</dbReference>
<evidence type="ECO:0000256" key="2">
    <source>
        <dbReference type="ARBA" id="ARBA00022679"/>
    </source>
</evidence>
<dbReference type="InterPro" id="IPR000794">
    <property type="entry name" value="Beta-ketoacyl_synthase"/>
</dbReference>
<accession>A0A0L8L2K3</accession>
<dbReference type="SMART" id="SM00825">
    <property type="entry name" value="PKS_KS"/>
    <property type="match status" value="1"/>
</dbReference>